<evidence type="ECO:0000256" key="1">
    <source>
        <dbReference type="ARBA" id="ARBA00004123"/>
    </source>
</evidence>
<dbReference type="InterPro" id="IPR036322">
    <property type="entry name" value="WD40_repeat_dom_sf"/>
</dbReference>
<dbReference type="SUPFAM" id="SSF50978">
    <property type="entry name" value="WD40 repeat-like"/>
    <property type="match status" value="1"/>
</dbReference>
<dbReference type="PANTHER" id="PTHR15052:SF2">
    <property type="entry name" value="GENERAL TRANSCRIPTION FACTOR 3C POLYPEPTIDE 2"/>
    <property type="match status" value="1"/>
</dbReference>
<feature type="compositionally biased region" description="Basic and acidic residues" evidence="4">
    <location>
        <begin position="296"/>
        <end position="321"/>
    </location>
</feature>
<protein>
    <submittedName>
        <fullName evidence="5">Uncharacterized protein</fullName>
    </submittedName>
</protein>
<evidence type="ECO:0000313" key="5">
    <source>
        <dbReference type="EMBL" id="KAF3973841.1"/>
    </source>
</evidence>
<comment type="caution">
    <text evidence="5">The sequence shown here is derived from an EMBL/GenBank/DDBJ whole genome shotgun (WGS) entry which is preliminary data.</text>
</comment>
<dbReference type="EMBL" id="JRKL02000206">
    <property type="protein sequence ID" value="KAF3973841.1"/>
    <property type="molecule type" value="Genomic_DNA"/>
</dbReference>
<dbReference type="InterPro" id="IPR052416">
    <property type="entry name" value="GTF3C_component"/>
</dbReference>
<feature type="region of interest" description="Disordered" evidence="4">
    <location>
        <begin position="273"/>
        <end position="321"/>
    </location>
</feature>
<accession>A0A8J4W5Q5</accession>
<evidence type="ECO:0000256" key="2">
    <source>
        <dbReference type="ARBA" id="ARBA00023163"/>
    </source>
</evidence>
<dbReference type="GO" id="GO:0005634">
    <property type="term" value="C:nucleus"/>
    <property type="evidence" value="ECO:0007669"/>
    <property type="project" value="UniProtKB-SubCell"/>
</dbReference>
<dbReference type="Gene3D" id="2.130.10.10">
    <property type="entry name" value="YVTN repeat-like/Quinoprotein amine dehydrogenase"/>
    <property type="match status" value="1"/>
</dbReference>
<organism evidence="5 6">
    <name type="scientific">Castanea mollissima</name>
    <name type="common">Chinese chestnut</name>
    <dbReference type="NCBI Taxonomy" id="60419"/>
    <lineage>
        <taxon>Eukaryota</taxon>
        <taxon>Viridiplantae</taxon>
        <taxon>Streptophyta</taxon>
        <taxon>Embryophyta</taxon>
        <taxon>Tracheophyta</taxon>
        <taxon>Spermatophyta</taxon>
        <taxon>Magnoliopsida</taxon>
        <taxon>eudicotyledons</taxon>
        <taxon>Gunneridae</taxon>
        <taxon>Pentapetalae</taxon>
        <taxon>rosids</taxon>
        <taxon>fabids</taxon>
        <taxon>Fagales</taxon>
        <taxon>Fagaceae</taxon>
        <taxon>Castanea</taxon>
    </lineage>
</organism>
<evidence type="ECO:0000256" key="3">
    <source>
        <dbReference type="ARBA" id="ARBA00023242"/>
    </source>
</evidence>
<dbReference type="Proteomes" id="UP000737018">
    <property type="component" value="Unassembled WGS sequence"/>
</dbReference>
<dbReference type="InterPro" id="IPR015943">
    <property type="entry name" value="WD40/YVTN_repeat-like_dom_sf"/>
</dbReference>
<evidence type="ECO:0000313" key="6">
    <source>
        <dbReference type="Proteomes" id="UP000737018"/>
    </source>
</evidence>
<reference evidence="5" key="1">
    <citation type="submission" date="2020-03" db="EMBL/GenBank/DDBJ databases">
        <title>Castanea mollissima Vanexum genome sequencing.</title>
        <authorList>
            <person name="Staton M."/>
        </authorList>
    </citation>
    <scope>NUCLEOTIDE SEQUENCE</scope>
    <source>
        <tissue evidence="5">Leaf</tissue>
    </source>
</reference>
<sequence>MGSSVLNHQIQHNSGQEPAASDNVSPNGSLAIRSGSSMISKDVALPRVVLCLAHNASDGLSCCLAGEWISGSEGIDTRYVKLEPLFRCSILKCGGIQSIPLTVEWSASPPHDYLLAGCHDGTIRGHCFASVQIQFLLQHFPGLHLKVFQRLQMLYSYCWIWRPKVLGPTAAYDVPVTGKSFSGTKQQGLHSYNCSSFAIWSVQVSRLTGMVAYCSADSTVLCFQLTSKAVDNFLTKLDPPFSLWWGHPFIHAGDYIQGTTALCYGNDPGTESGPEEALTYSKSKKRPTCRSGNNNNREDDQALVCRDEEPSKTEGKENGKIEARTNEVFPLKMVAIHKVRWNMNKGSERWLCYGGAAGLVRCREIVLSNWPRRDDASP</sequence>
<gene>
    <name evidence="5" type="ORF">CMV_002774</name>
</gene>
<keyword evidence="2" id="KW-0804">Transcription</keyword>
<dbReference type="AlphaFoldDB" id="A0A8J4W5Q5"/>
<comment type="subcellular location">
    <subcellularLocation>
        <location evidence="1">Nucleus</location>
    </subcellularLocation>
</comment>
<keyword evidence="6" id="KW-1185">Reference proteome</keyword>
<evidence type="ECO:0000256" key="4">
    <source>
        <dbReference type="SAM" id="MobiDB-lite"/>
    </source>
</evidence>
<keyword evidence="3" id="KW-0539">Nucleus</keyword>
<dbReference type="PANTHER" id="PTHR15052">
    <property type="entry name" value="RNA POLYMERASE III TRANSCRIPTION INITIATION FACTOR COMPLEX SUBUNIT"/>
    <property type="match status" value="1"/>
</dbReference>
<dbReference type="GO" id="GO:0006383">
    <property type="term" value="P:transcription by RNA polymerase III"/>
    <property type="evidence" value="ECO:0007669"/>
    <property type="project" value="TreeGrafter"/>
</dbReference>
<dbReference type="GO" id="GO:0000127">
    <property type="term" value="C:transcription factor TFIIIC complex"/>
    <property type="evidence" value="ECO:0007669"/>
    <property type="project" value="TreeGrafter"/>
</dbReference>
<proteinExistence type="predicted"/>
<name>A0A8J4W5Q5_9ROSI</name>
<dbReference type="OrthoDB" id="4703at2759"/>
<feature type="region of interest" description="Disordered" evidence="4">
    <location>
        <begin position="1"/>
        <end position="26"/>
    </location>
</feature>